<dbReference type="InterPro" id="IPR007344">
    <property type="entry name" value="GrpB/CoaE"/>
</dbReference>
<dbReference type="SUPFAM" id="SSF81301">
    <property type="entry name" value="Nucleotidyltransferase"/>
    <property type="match status" value="1"/>
</dbReference>
<name>A0A6J4PSH6_9ACTN</name>
<protein>
    <submittedName>
        <fullName evidence="1">Uncharacterized protein</fullName>
    </submittedName>
</protein>
<dbReference type="Gene3D" id="3.30.460.10">
    <property type="entry name" value="Beta Polymerase, domain 2"/>
    <property type="match status" value="1"/>
</dbReference>
<dbReference type="EMBL" id="CADCUY010000464">
    <property type="protein sequence ID" value="CAA9424708.1"/>
    <property type="molecule type" value="Genomic_DNA"/>
</dbReference>
<feature type="non-terminal residue" evidence="1">
    <location>
        <position position="1"/>
    </location>
</feature>
<proteinExistence type="predicted"/>
<gene>
    <name evidence="1" type="ORF">AVDCRST_MAG35-2216</name>
</gene>
<reference evidence="1" key="1">
    <citation type="submission" date="2020-02" db="EMBL/GenBank/DDBJ databases">
        <authorList>
            <person name="Meier V. D."/>
        </authorList>
    </citation>
    <scope>NUCLEOTIDE SEQUENCE</scope>
    <source>
        <strain evidence="1">AVDCRST_MAG35</strain>
    </source>
</reference>
<organism evidence="1">
    <name type="scientific">uncultured Quadrisphaera sp</name>
    <dbReference type="NCBI Taxonomy" id="904978"/>
    <lineage>
        <taxon>Bacteria</taxon>
        <taxon>Bacillati</taxon>
        <taxon>Actinomycetota</taxon>
        <taxon>Actinomycetes</taxon>
        <taxon>Kineosporiales</taxon>
        <taxon>Kineosporiaceae</taxon>
        <taxon>Quadrisphaera</taxon>
        <taxon>environmental samples</taxon>
    </lineage>
</organism>
<dbReference type="AlphaFoldDB" id="A0A6J4PSH6"/>
<evidence type="ECO:0000313" key="1">
    <source>
        <dbReference type="EMBL" id="CAA9424708.1"/>
    </source>
</evidence>
<sequence>ARAGYAGLKDRLAAEHHDVDAYAAAKAPFIAEVLARAGG</sequence>
<dbReference type="Pfam" id="PF04229">
    <property type="entry name" value="GrpB"/>
    <property type="match status" value="1"/>
</dbReference>
<accession>A0A6J4PSH6</accession>
<dbReference type="InterPro" id="IPR043519">
    <property type="entry name" value="NT_sf"/>
</dbReference>